<evidence type="ECO:0000256" key="4">
    <source>
        <dbReference type="ARBA" id="ARBA00038012"/>
    </source>
</evidence>
<reference evidence="8" key="1">
    <citation type="submission" date="2020-12" db="EMBL/GenBank/DDBJ databases">
        <title>Metabolic potential, ecology and presence of endohyphal bacteria is reflected in genomic diversity of Mucoromycotina.</title>
        <authorList>
            <person name="Muszewska A."/>
            <person name="Okrasinska A."/>
            <person name="Steczkiewicz K."/>
            <person name="Drgas O."/>
            <person name="Orlowska M."/>
            <person name="Perlinska-Lenart U."/>
            <person name="Aleksandrzak-Piekarczyk T."/>
            <person name="Szatraj K."/>
            <person name="Zielenkiewicz U."/>
            <person name="Pilsyk S."/>
            <person name="Malc E."/>
            <person name="Mieczkowski P."/>
            <person name="Kruszewska J.S."/>
            <person name="Biernat P."/>
            <person name="Pawlowska J."/>
        </authorList>
    </citation>
    <scope>NUCLEOTIDE SEQUENCE</scope>
    <source>
        <strain evidence="8">CBS 226.32</strain>
    </source>
</reference>
<comment type="caution">
    <text evidence="8">The sequence shown here is derived from an EMBL/GenBank/DDBJ whole genome shotgun (WGS) entry which is preliminary data.</text>
</comment>
<dbReference type="OrthoDB" id="5205528at2759"/>
<dbReference type="Gene3D" id="3.30.870.10">
    <property type="entry name" value="Endonuclease Chain A"/>
    <property type="match status" value="1"/>
</dbReference>
<dbReference type="InterPro" id="IPR051406">
    <property type="entry name" value="PLD_domain"/>
</dbReference>
<dbReference type="PROSITE" id="PS50035">
    <property type="entry name" value="PLD"/>
    <property type="match status" value="1"/>
</dbReference>
<evidence type="ECO:0000256" key="5">
    <source>
        <dbReference type="ARBA" id="ARBA00040549"/>
    </source>
</evidence>
<evidence type="ECO:0000256" key="2">
    <source>
        <dbReference type="ARBA" id="ARBA00022963"/>
    </source>
</evidence>
<dbReference type="SMART" id="SM00155">
    <property type="entry name" value="PLDc"/>
    <property type="match status" value="1"/>
</dbReference>
<dbReference type="SUPFAM" id="SSF56024">
    <property type="entry name" value="Phospholipase D/nuclease"/>
    <property type="match status" value="1"/>
</dbReference>
<dbReference type="InterPro" id="IPR001736">
    <property type="entry name" value="PLipase_D/transphosphatidylase"/>
</dbReference>
<feature type="compositionally biased region" description="Acidic residues" evidence="6">
    <location>
        <begin position="112"/>
        <end position="122"/>
    </location>
</feature>
<keyword evidence="1" id="KW-0378">Hydrolase</keyword>
<sequence length="424" mass="48947">MSDNLPWDNDKPLSISQLLKQSMRSVDTIVSSNLLLDKMSVHLNGLLRQDEKPQVDKAVMLLDSMFAHAEKAMSYDSDKQVLSILKRQVSSFIGVTLGVKPFLEQHEQQQQQEEEESDDDNDNNSNKLSWSAANEKESKSAWHEKKAYYEDSNIDIYSPENIEHERLRRQQLEEEQYGQDAGSGEEENDGSDEDDSDEYEEIVEQVQIKSREIGGAGGFQTVRRRQKKKTTQTTITTNFSYSHSSNSYDNNNNNRPYYPRHHVRVTEFRPEYLKCLPTETFCMPVFFPSEESYSVFHSALSSAKETLYVCVFSLTDNETADVLIDAKKRGIDVKIITDNDQMDERKGADVLRLHEQFHIPFKKDNSDQFMHNKFAVIDGKTVITGSFNWSAGARYKNRENIIVTNIPSVVDAYTQEFKELWNYF</sequence>
<dbReference type="EMBL" id="JAEPRC010001059">
    <property type="protein sequence ID" value="KAG2190103.1"/>
    <property type="molecule type" value="Genomic_DNA"/>
</dbReference>
<comment type="similarity">
    <text evidence="4">Belongs to the phospholipase D family. MitoPLD/Zucchini subfamily.</text>
</comment>
<proteinExistence type="inferred from homology"/>
<accession>A0A8H7US77</accession>
<dbReference type="PANTHER" id="PTHR43856">
    <property type="entry name" value="CARDIOLIPIN HYDROLASE"/>
    <property type="match status" value="1"/>
</dbReference>
<feature type="region of interest" description="Disordered" evidence="6">
    <location>
        <begin position="172"/>
        <end position="199"/>
    </location>
</feature>
<keyword evidence="9" id="KW-1185">Reference proteome</keyword>
<keyword evidence="2" id="KW-0442">Lipid degradation</keyword>
<gene>
    <name evidence="8" type="ORF">INT46_008711</name>
</gene>
<feature type="domain" description="PLD phosphodiesterase" evidence="7">
    <location>
        <begin position="366"/>
        <end position="393"/>
    </location>
</feature>
<dbReference type="CDD" id="cd09171">
    <property type="entry name" value="PLDc_vPLD6_like"/>
    <property type="match status" value="1"/>
</dbReference>
<evidence type="ECO:0000256" key="1">
    <source>
        <dbReference type="ARBA" id="ARBA00022801"/>
    </source>
</evidence>
<name>A0A8H7US77_9FUNG</name>
<evidence type="ECO:0000256" key="6">
    <source>
        <dbReference type="SAM" id="MobiDB-lite"/>
    </source>
</evidence>
<dbReference type="Proteomes" id="UP000650833">
    <property type="component" value="Unassembled WGS sequence"/>
</dbReference>
<keyword evidence="3" id="KW-0443">Lipid metabolism</keyword>
<evidence type="ECO:0000256" key="3">
    <source>
        <dbReference type="ARBA" id="ARBA00023098"/>
    </source>
</evidence>
<feature type="compositionally biased region" description="Acidic residues" evidence="6">
    <location>
        <begin position="173"/>
        <end position="199"/>
    </location>
</feature>
<organism evidence="8 9">
    <name type="scientific">Mucor plumbeus</name>
    <dbReference type="NCBI Taxonomy" id="97098"/>
    <lineage>
        <taxon>Eukaryota</taxon>
        <taxon>Fungi</taxon>
        <taxon>Fungi incertae sedis</taxon>
        <taxon>Mucoromycota</taxon>
        <taxon>Mucoromycotina</taxon>
        <taxon>Mucoromycetes</taxon>
        <taxon>Mucorales</taxon>
        <taxon>Mucorineae</taxon>
        <taxon>Mucoraceae</taxon>
        <taxon>Mucor</taxon>
    </lineage>
</organism>
<dbReference type="GO" id="GO:0016042">
    <property type="term" value="P:lipid catabolic process"/>
    <property type="evidence" value="ECO:0007669"/>
    <property type="project" value="UniProtKB-KW"/>
</dbReference>
<evidence type="ECO:0000313" key="9">
    <source>
        <dbReference type="Proteomes" id="UP000650833"/>
    </source>
</evidence>
<dbReference type="InterPro" id="IPR025202">
    <property type="entry name" value="PLD-like_dom"/>
</dbReference>
<protein>
    <recommendedName>
        <fullName evidence="5">Mitochondrial cardiolipin hydrolase</fullName>
    </recommendedName>
</protein>
<feature type="region of interest" description="Disordered" evidence="6">
    <location>
        <begin position="105"/>
        <end position="136"/>
    </location>
</feature>
<evidence type="ECO:0000259" key="7">
    <source>
        <dbReference type="PROSITE" id="PS50035"/>
    </source>
</evidence>
<evidence type="ECO:0000313" key="8">
    <source>
        <dbReference type="EMBL" id="KAG2190103.1"/>
    </source>
</evidence>
<dbReference type="Pfam" id="PF13091">
    <property type="entry name" value="PLDc_2"/>
    <property type="match status" value="1"/>
</dbReference>
<dbReference type="AlphaFoldDB" id="A0A8H7US77"/>
<dbReference type="GO" id="GO:0016891">
    <property type="term" value="F:RNA endonuclease activity producing 5'-phosphomonoesters, hydrolytic mechanism"/>
    <property type="evidence" value="ECO:0007669"/>
    <property type="project" value="TreeGrafter"/>
</dbReference>
<dbReference type="PANTHER" id="PTHR43856:SF1">
    <property type="entry name" value="MITOCHONDRIAL CARDIOLIPIN HYDROLASE"/>
    <property type="match status" value="1"/>
</dbReference>